<reference evidence="2" key="1">
    <citation type="submission" date="2021-01" db="EMBL/GenBank/DDBJ databases">
        <authorList>
            <person name="Corre E."/>
            <person name="Pelletier E."/>
            <person name="Niang G."/>
            <person name="Scheremetjew M."/>
            <person name="Finn R."/>
            <person name="Kale V."/>
            <person name="Holt S."/>
            <person name="Cochrane G."/>
            <person name="Meng A."/>
            <person name="Brown T."/>
            <person name="Cohen L."/>
        </authorList>
    </citation>
    <scope>NUCLEOTIDE SEQUENCE</scope>
    <source>
        <strain evidence="2">CCMP 410</strain>
    </source>
</reference>
<name>A0A7S1VIN0_9STRA</name>
<evidence type="ECO:0000256" key="1">
    <source>
        <dbReference type="SAM" id="MobiDB-lite"/>
    </source>
</evidence>
<evidence type="ECO:0000313" key="2">
    <source>
        <dbReference type="EMBL" id="CAD9299269.1"/>
    </source>
</evidence>
<sequence>MCSLLLYGGVKTERGWKRSPPNNLRNTRSLLCRRSASKTKNPSNLVCWMEWENGWLKIDSVIASLLPVGKYRVRNLLGPLWSLHQRTMLGLDSTVLNVAAVTTIKVWLTPQHCKSYTSQCTITSLLYNKKEQRLYRHGSHDNQVGQAQIICTIVRQALPHQYLTNSSFDHHARPDNNNESTRLKITTG</sequence>
<dbReference type="EMBL" id="HBGK01039979">
    <property type="protein sequence ID" value="CAD9299269.1"/>
    <property type="molecule type" value="Transcribed_RNA"/>
</dbReference>
<gene>
    <name evidence="2" type="ORF">GOCE00092_LOCUS20863</name>
</gene>
<proteinExistence type="predicted"/>
<protein>
    <submittedName>
        <fullName evidence="2">Uncharacterized protein</fullName>
    </submittedName>
</protein>
<organism evidence="2">
    <name type="scientific">Grammatophora oceanica</name>
    <dbReference type="NCBI Taxonomy" id="210454"/>
    <lineage>
        <taxon>Eukaryota</taxon>
        <taxon>Sar</taxon>
        <taxon>Stramenopiles</taxon>
        <taxon>Ochrophyta</taxon>
        <taxon>Bacillariophyta</taxon>
        <taxon>Fragilariophyceae</taxon>
        <taxon>Fragilariophycidae</taxon>
        <taxon>Rhabdonematales</taxon>
        <taxon>Grammatophoraceae</taxon>
        <taxon>Grammatophora</taxon>
    </lineage>
</organism>
<feature type="compositionally biased region" description="Polar residues" evidence="1">
    <location>
        <begin position="177"/>
        <end position="188"/>
    </location>
</feature>
<accession>A0A7S1VIN0</accession>
<feature type="region of interest" description="Disordered" evidence="1">
    <location>
        <begin position="166"/>
        <end position="188"/>
    </location>
</feature>
<dbReference type="AlphaFoldDB" id="A0A7S1VIN0"/>